<comment type="caution">
    <text evidence="1">The sequence shown here is derived from an EMBL/GenBank/DDBJ whole genome shotgun (WGS) entry which is preliminary data.</text>
</comment>
<accession>A0ABT7P3I0</accession>
<name>A0ABT7P3I0_MYCIT</name>
<evidence type="ECO:0000313" key="1">
    <source>
        <dbReference type="EMBL" id="MDM3927735.1"/>
    </source>
</evidence>
<protein>
    <submittedName>
        <fullName evidence="1">Uncharacterized protein</fullName>
    </submittedName>
</protein>
<reference evidence="2" key="1">
    <citation type="submission" date="2023-06" db="EMBL/GenBank/DDBJ databases">
        <title>Itaconate inhibition of nontuberculous mycobacteria.</title>
        <authorList>
            <person name="Spilker T."/>
        </authorList>
    </citation>
    <scope>NUCLEOTIDE SEQUENCE [LARGE SCALE GENOMIC DNA]</scope>
    <source>
        <strain evidence="2">FLAC1071</strain>
    </source>
</reference>
<organism evidence="1 2">
    <name type="scientific">Mycobacterium intracellulare subsp. chimaera</name>
    <dbReference type="NCBI Taxonomy" id="222805"/>
    <lineage>
        <taxon>Bacteria</taxon>
        <taxon>Bacillati</taxon>
        <taxon>Actinomycetota</taxon>
        <taxon>Actinomycetes</taxon>
        <taxon>Mycobacteriales</taxon>
        <taxon>Mycobacteriaceae</taxon>
        <taxon>Mycobacterium</taxon>
        <taxon>Mycobacterium avium complex (MAC)</taxon>
    </lineage>
</organism>
<gene>
    <name evidence="1" type="ORF">QRB35_17125</name>
</gene>
<reference evidence="1 2" key="2">
    <citation type="submission" date="2023-06" db="EMBL/GenBank/DDBJ databases">
        <title>Itaconate inhibition of nontuberculous mycobacteria.</title>
        <authorList>
            <person name="Breen P."/>
            <person name="Zimbric M."/>
            <person name="Caverly L."/>
        </authorList>
    </citation>
    <scope>NUCLEOTIDE SEQUENCE [LARGE SCALE GENOMIC DNA]</scope>
    <source>
        <strain evidence="1 2">FLAC1071</strain>
    </source>
</reference>
<dbReference type="RefSeq" id="WP_095786373.1">
    <property type="nucleotide sequence ID" value="NZ_CP012886.2"/>
</dbReference>
<proteinExistence type="predicted"/>
<keyword evidence="2" id="KW-1185">Reference proteome</keyword>
<dbReference type="Proteomes" id="UP001529272">
    <property type="component" value="Unassembled WGS sequence"/>
</dbReference>
<sequence length="146" mass="15522">MNAPVILMNCGARTKPAATAGHVAAVGAGRRSDMPAVEVNMICELSRERAGGPFRSVLAMEEIRRWDDDPVPEVIETIVCEVELAASVSEIFLAVDEWLRAQYQLSVPPSSWQPGDTGPGTGVVILLEGACVRQQVASEPVAVHSG</sequence>
<dbReference type="EMBL" id="JASZZX010000016">
    <property type="protein sequence ID" value="MDM3927735.1"/>
    <property type="molecule type" value="Genomic_DNA"/>
</dbReference>
<evidence type="ECO:0000313" key="2">
    <source>
        <dbReference type="Proteomes" id="UP001529272"/>
    </source>
</evidence>